<dbReference type="KEGG" id="bfz:BAU07_26155"/>
<dbReference type="InterPro" id="IPR027417">
    <property type="entry name" value="P-loop_NTPase"/>
</dbReference>
<dbReference type="Gene3D" id="3.40.50.300">
    <property type="entry name" value="P-loop containing nucleotide triphosphate hydrolases"/>
    <property type="match status" value="1"/>
</dbReference>
<name>A0A193GN67_9BORD</name>
<reference evidence="1 2" key="1">
    <citation type="submission" date="2016-06" db="EMBL/GenBank/DDBJ databases">
        <title>Complete genome sequences of Bordetella bronchialis and Bordetella flabilis.</title>
        <authorList>
            <person name="LiPuma J.J."/>
            <person name="Spilker T."/>
        </authorList>
    </citation>
    <scope>NUCLEOTIDE SEQUENCE [LARGE SCALE GENOMIC DNA]</scope>
    <source>
        <strain evidence="1 2">AU10664</strain>
        <plasmid evidence="1 2">unnamed1</plasmid>
    </source>
</reference>
<gene>
    <name evidence="1" type="ORF">BAU07_26155</name>
</gene>
<evidence type="ECO:0000313" key="2">
    <source>
        <dbReference type="Proteomes" id="UP000091926"/>
    </source>
</evidence>
<keyword evidence="2" id="KW-1185">Reference proteome</keyword>
<protein>
    <submittedName>
        <fullName evidence="1">Type IV secretion protein DotO</fullName>
    </submittedName>
</protein>
<evidence type="ECO:0000313" key="1">
    <source>
        <dbReference type="EMBL" id="ANN80814.1"/>
    </source>
</evidence>
<dbReference type="Proteomes" id="UP000091926">
    <property type="component" value="Plasmid unnamed1"/>
</dbReference>
<accession>A0A193GN67</accession>
<dbReference type="EMBL" id="CP016173">
    <property type="protein sequence ID" value="ANN80814.1"/>
    <property type="molecule type" value="Genomic_DNA"/>
</dbReference>
<dbReference type="OrthoDB" id="7229084at2"/>
<dbReference type="RefSeq" id="WP_066665805.1">
    <property type="nucleotide sequence ID" value="NZ_CBCSCL010000020.1"/>
</dbReference>
<keyword evidence="1" id="KW-0614">Plasmid</keyword>
<organism evidence="1 2">
    <name type="scientific">Bordetella flabilis</name>
    <dbReference type="NCBI Taxonomy" id="463014"/>
    <lineage>
        <taxon>Bacteria</taxon>
        <taxon>Pseudomonadati</taxon>
        <taxon>Pseudomonadota</taxon>
        <taxon>Betaproteobacteria</taxon>
        <taxon>Burkholderiales</taxon>
        <taxon>Alcaligenaceae</taxon>
        <taxon>Bordetella</taxon>
    </lineage>
</organism>
<sequence length="1029" mass="114044">MSGKLELLLLQLLSALKTDVSDYCDLETVDNETALVAQDGSMASIVRFHGAKNIVGRDAFEDMVSMLTSSLAPYFKQRGHAIQVVFRRDLDATSTLEENAAQQRATAARVGLSIDDLIDESVRTYAKYVYDEECFLVFWSRPALLDPVEQRMASDASNRFRKEHHWPSASEAQNLLRPISYLRDRHVSFVSKIVGDLNSSKMGCAADVLPVGEAIREVRASVYSEYTSKAWRPAIPGTKIPLRWKEDSVEHDASGLLYPPLPSQIMVALGQGGDRKNERLPDPTTVRIGSRVYAPLMVTIPPRDPQYFNSLFDALNRAETREGGQRRALPYVISFMLESDGLSGLTTLIQSVFGNLLGFTSEQNRDITMSLKALQEQKRDGIATTKLRISAMTWARHTDEGIKELALRKAKLWRTLSGWGQLDASERTGNPMKALQSSALGLTPVHIGTPCPAPLEEVISILPLSRPTSCFTRGSAIHRTLDGKILREERFSDEQTTWIKAVVGKPGSGKSVLMNNSHVEACLLPGATQLPYIGIIDIGISSSGFVDLLRDGLPPELKHQALYKRLQNTAKDGMNPLDTPLGQRRALPRGREYARNFITMLVTPSERNGAPYTGMSSFVGRMIDLAYEYRSDDSERGTPSTYKPGQSATVDSAVAKLGYRTRPATSYWELVDAFFDAEMFYEAEVAQRYAVPTLNDLMAVASSENVQNEYGEQTTDTGGSLLKAFIVGIRETVADFPIFSGPTQFDIGSARVSALDLQDVTSKGSAAAQKQTALMFMAARESFMKKLAYSKEDLPYFSDRTKPYFARMIADLVAQDKIMCMDELHRAGGQKGLEEQLLQDGREARKWKMEIILGSQLPEDFGSIMNIATAIFLLDAGTESTRRWLREHIGLSNVEEAALNQFVHGPSSAGATYLARFVTKTQTYSQLFTLNIGPQRLWALSTTAEDRQLRDILYEAMPRMVARRLLARRFPGGSCKGAVDRMRSEAAPNVEAEFVDDEVIKAIVQRIGNELIAEYRLGGAELTELEATA</sequence>
<dbReference type="AlphaFoldDB" id="A0A193GN67"/>
<proteinExistence type="predicted"/>
<geneLocation type="plasmid" evidence="1 2">
    <name>unnamed1</name>
</geneLocation>
<dbReference type="SUPFAM" id="SSF52540">
    <property type="entry name" value="P-loop containing nucleoside triphosphate hydrolases"/>
    <property type="match status" value="1"/>
</dbReference>